<dbReference type="Pfam" id="PF12276">
    <property type="entry name" value="DUF3617"/>
    <property type="match status" value="1"/>
</dbReference>
<evidence type="ECO:0000313" key="3">
    <source>
        <dbReference type="Proteomes" id="UP000245086"/>
    </source>
</evidence>
<dbReference type="Proteomes" id="UP000245086">
    <property type="component" value="Unassembled WGS sequence"/>
</dbReference>
<proteinExistence type="predicted"/>
<keyword evidence="1" id="KW-0732">Signal</keyword>
<reference evidence="2" key="1">
    <citation type="journal article" date="2018" name="Genome Announc.">
        <title>Draft Genome Sequence of "Candidatus Phycosocius bacilliformis," an Alphaproteobacterial Ectosymbiont of the Hydrocarbon-Producing Green Alga Botryococcus braunii.</title>
        <authorList>
            <person name="Tanabe Y."/>
            <person name="Yamaguchi H."/>
            <person name="Watanabe M.M."/>
        </authorList>
    </citation>
    <scope>NUCLEOTIDE SEQUENCE [LARGE SCALE GENOMIC DNA]</scope>
    <source>
        <strain evidence="2">BOTRYCO-2</strain>
    </source>
</reference>
<evidence type="ECO:0000313" key="2">
    <source>
        <dbReference type="EMBL" id="GBF59338.1"/>
    </source>
</evidence>
<sequence>MHTQSKTTPRPARMFLEALIYCLAAAAPASLAALAVPQPAMNVGAWQISQSINVGPDADQIQTRSICLTSDQRQKDPMALFMPAPPPGRAALTCETHNLVVDGTQISYETHCAMPFGQMRTQWQGSYAADDFVLVGRGTMMRRLLVTKLSGRRIGDCPN</sequence>
<dbReference type="RefSeq" id="WP_108986221.1">
    <property type="nucleotide sequence ID" value="NZ_BFBR01000012.1"/>
</dbReference>
<feature type="signal peptide" evidence="1">
    <location>
        <begin position="1"/>
        <end position="35"/>
    </location>
</feature>
<protein>
    <recommendedName>
        <fullName evidence="4">DUF3617 family protein</fullName>
    </recommendedName>
</protein>
<keyword evidence="3" id="KW-1185">Reference proteome</keyword>
<evidence type="ECO:0000256" key="1">
    <source>
        <dbReference type="SAM" id="SignalP"/>
    </source>
</evidence>
<accession>A0A2P2EE47</accession>
<organism evidence="2 3">
    <name type="scientific">Candidatus Phycosocius bacilliformis</name>
    <dbReference type="NCBI Taxonomy" id="1445552"/>
    <lineage>
        <taxon>Bacteria</taxon>
        <taxon>Pseudomonadati</taxon>
        <taxon>Pseudomonadota</taxon>
        <taxon>Alphaproteobacteria</taxon>
        <taxon>Caulobacterales</taxon>
        <taxon>Caulobacterales incertae sedis</taxon>
        <taxon>Candidatus Phycosocius</taxon>
    </lineage>
</organism>
<dbReference type="EMBL" id="BFBR01000012">
    <property type="protein sequence ID" value="GBF59338.1"/>
    <property type="molecule type" value="Genomic_DNA"/>
</dbReference>
<feature type="chain" id="PRO_5015153892" description="DUF3617 family protein" evidence="1">
    <location>
        <begin position="36"/>
        <end position="159"/>
    </location>
</feature>
<gene>
    <name evidence="2" type="ORF">PbB2_03033</name>
</gene>
<dbReference type="InterPro" id="IPR022061">
    <property type="entry name" value="DUF3617"/>
</dbReference>
<dbReference type="AlphaFoldDB" id="A0A2P2EE47"/>
<name>A0A2P2EE47_9PROT</name>
<comment type="caution">
    <text evidence="2">The sequence shown here is derived from an EMBL/GenBank/DDBJ whole genome shotgun (WGS) entry which is preliminary data.</text>
</comment>
<evidence type="ECO:0008006" key="4">
    <source>
        <dbReference type="Google" id="ProtNLM"/>
    </source>
</evidence>
<dbReference type="OrthoDB" id="7405484at2"/>